<dbReference type="GO" id="GO:0042586">
    <property type="term" value="F:peptide deformylase activity"/>
    <property type="evidence" value="ECO:0007669"/>
    <property type="project" value="InterPro"/>
</dbReference>
<evidence type="ECO:0000256" key="1">
    <source>
        <dbReference type="ARBA" id="ARBA00010759"/>
    </source>
</evidence>
<dbReference type="PRINTS" id="PR01576">
    <property type="entry name" value="PDEFORMYLASE"/>
</dbReference>
<dbReference type="HAMAP" id="MF_00163">
    <property type="entry name" value="Pep_deformylase"/>
    <property type="match status" value="1"/>
</dbReference>
<dbReference type="Pfam" id="PF01327">
    <property type="entry name" value="Pep_deformylase"/>
    <property type="match status" value="1"/>
</dbReference>
<evidence type="ECO:0000313" key="2">
    <source>
        <dbReference type="EMBL" id="SVD45550.1"/>
    </source>
</evidence>
<reference evidence="2" key="1">
    <citation type="submission" date="2018-05" db="EMBL/GenBank/DDBJ databases">
        <authorList>
            <person name="Lanie J.A."/>
            <person name="Ng W.-L."/>
            <person name="Kazmierczak K.M."/>
            <person name="Andrzejewski T.M."/>
            <person name="Davidsen T.M."/>
            <person name="Wayne K.J."/>
            <person name="Tettelin H."/>
            <person name="Glass J.I."/>
            <person name="Rusch D."/>
            <person name="Podicherti R."/>
            <person name="Tsui H.-C.T."/>
            <person name="Winkler M.E."/>
        </authorList>
    </citation>
    <scope>NUCLEOTIDE SEQUENCE</scope>
</reference>
<name>A0A382VGN3_9ZZZZ</name>
<protein>
    <recommendedName>
        <fullName evidence="3">Peptide deformylase</fullName>
    </recommendedName>
</protein>
<evidence type="ECO:0008006" key="3">
    <source>
        <dbReference type="Google" id="ProtNLM"/>
    </source>
</evidence>
<gene>
    <name evidence="2" type="ORF">METZ01_LOCUS398404</name>
</gene>
<dbReference type="InterPro" id="IPR036821">
    <property type="entry name" value="Peptide_deformylase_sf"/>
</dbReference>
<dbReference type="InterPro" id="IPR023635">
    <property type="entry name" value="Peptide_deformylase"/>
</dbReference>
<organism evidence="2">
    <name type="scientific">marine metagenome</name>
    <dbReference type="NCBI Taxonomy" id="408172"/>
    <lineage>
        <taxon>unclassified sequences</taxon>
        <taxon>metagenomes</taxon>
        <taxon>ecological metagenomes</taxon>
    </lineage>
</organism>
<accession>A0A382VGN3</accession>
<dbReference type="PIRSF" id="PIRSF004749">
    <property type="entry name" value="Pep_def"/>
    <property type="match status" value="1"/>
</dbReference>
<proteinExistence type="inferred from homology"/>
<dbReference type="AlphaFoldDB" id="A0A382VGN3"/>
<dbReference type="PANTHER" id="PTHR10458:SF22">
    <property type="entry name" value="PEPTIDE DEFORMYLASE"/>
    <property type="match status" value="1"/>
</dbReference>
<sequence>MYKVINCLKEDNPVINKKLKEVSLEEGLEIAKVLFETLNKRKDGIGLAANQVGIDAAVAVVNVREPLILINPVIKEQWDEIPYYEGCLSYPKKGVHTKRYKNIIIHTEQEESDWYFSGAENPTEGKGSWEQEQNLKEDSELRLLESICVQHEIDHLNGMTIHDRENKLEPLIVSKKWGRNEVVGITDGKTYKEIKYKKAKPLIDGGKWEIYIGGPIT</sequence>
<dbReference type="Gene3D" id="3.90.45.10">
    <property type="entry name" value="Peptide deformylase"/>
    <property type="match status" value="1"/>
</dbReference>
<dbReference type="EMBL" id="UINC01151759">
    <property type="protein sequence ID" value="SVD45550.1"/>
    <property type="molecule type" value="Genomic_DNA"/>
</dbReference>
<dbReference type="SUPFAM" id="SSF56420">
    <property type="entry name" value="Peptide deformylase"/>
    <property type="match status" value="1"/>
</dbReference>
<dbReference type="PANTHER" id="PTHR10458">
    <property type="entry name" value="PEPTIDE DEFORMYLASE"/>
    <property type="match status" value="1"/>
</dbReference>
<comment type="similarity">
    <text evidence="1">Belongs to the polypeptide deformylase family.</text>
</comment>